<proteinExistence type="predicted"/>
<dbReference type="AlphaFoldDB" id="I0WFR1"/>
<evidence type="ECO:0000313" key="1">
    <source>
        <dbReference type="EMBL" id="EID75227.1"/>
    </source>
</evidence>
<dbReference type="Proteomes" id="UP000005938">
    <property type="component" value="Unassembled WGS sequence"/>
</dbReference>
<dbReference type="OrthoDB" id="1430532at2"/>
<comment type="caution">
    <text evidence="1">The sequence shown here is derived from an EMBL/GenBank/DDBJ whole genome shotgun (WGS) entry which is preliminary data.</text>
</comment>
<dbReference type="Pfam" id="PF21857">
    <property type="entry name" value="DUF6913"/>
    <property type="match status" value="1"/>
</dbReference>
<organism evidence="1 2">
    <name type="scientific">Imtechella halotolerans K1</name>
    <dbReference type="NCBI Taxonomy" id="946077"/>
    <lineage>
        <taxon>Bacteria</taxon>
        <taxon>Pseudomonadati</taxon>
        <taxon>Bacteroidota</taxon>
        <taxon>Flavobacteriia</taxon>
        <taxon>Flavobacteriales</taxon>
        <taxon>Flavobacteriaceae</taxon>
        <taxon>Imtechella</taxon>
    </lineage>
</organism>
<sequence>MFLKALKRKSAKKFLHQVALTPKSNRSFDVKAVKKVACLVDLNAFNRPEQLNSFCEVFGLESSNFHLLGYKEQPGDASIAYFTPDGLQWKGVYKQEEVNLFLGNTYDILINYFQEPKVPILAVSARVDANIRLGFDGIGAKFNDIHFKGELKEMAAFQKEMMKYLQVIR</sequence>
<protein>
    <submittedName>
        <fullName evidence="1">Uncharacterized protein</fullName>
    </submittedName>
</protein>
<keyword evidence="2" id="KW-1185">Reference proteome</keyword>
<dbReference type="InterPro" id="IPR054207">
    <property type="entry name" value="DUF6913"/>
</dbReference>
<name>I0WFR1_9FLAO</name>
<dbReference type="STRING" id="946077.W5A_06645"/>
<reference evidence="1 2" key="1">
    <citation type="journal article" date="2012" name="J. Bacteriol.">
        <title>Genome Sequence of the Halotolerant Bacterium Imtechella halotolerans K1T.</title>
        <authorList>
            <person name="Kumar S."/>
            <person name="Vikram S."/>
            <person name="Subramanian S."/>
            <person name="Raghava G.P."/>
            <person name="Pinnaka A.K."/>
        </authorList>
    </citation>
    <scope>NUCLEOTIDE SEQUENCE [LARGE SCALE GENOMIC DNA]</scope>
    <source>
        <strain evidence="1 2">K1</strain>
    </source>
</reference>
<dbReference type="RefSeq" id="WP_008238709.1">
    <property type="nucleotide sequence ID" value="NZ_AJJU01000006.1"/>
</dbReference>
<dbReference type="EMBL" id="AJJU01000006">
    <property type="protein sequence ID" value="EID75227.1"/>
    <property type="molecule type" value="Genomic_DNA"/>
</dbReference>
<gene>
    <name evidence="1" type="ORF">W5A_06645</name>
</gene>
<evidence type="ECO:0000313" key="2">
    <source>
        <dbReference type="Proteomes" id="UP000005938"/>
    </source>
</evidence>
<accession>I0WFR1</accession>